<evidence type="ECO:0000256" key="7">
    <source>
        <dbReference type="SAM" id="SignalP"/>
    </source>
</evidence>
<feature type="region of interest" description="Disordered" evidence="5">
    <location>
        <begin position="236"/>
        <end position="261"/>
    </location>
</feature>
<evidence type="ECO:0000256" key="1">
    <source>
        <dbReference type="ARBA" id="ARBA00004167"/>
    </source>
</evidence>
<feature type="signal peptide" evidence="7">
    <location>
        <begin position="1"/>
        <end position="21"/>
    </location>
</feature>
<evidence type="ECO:0000256" key="4">
    <source>
        <dbReference type="ARBA" id="ARBA00023136"/>
    </source>
</evidence>
<accession>A0AAV9GRT8</accession>
<comment type="caution">
    <text evidence="8">The sequence shown here is derived from an EMBL/GenBank/DDBJ whole genome shotgun (WGS) entry which is preliminary data.</text>
</comment>
<name>A0AAV9GRT8_9PEZI</name>
<evidence type="ECO:0000313" key="8">
    <source>
        <dbReference type="EMBL" id="KAK4450764.1"/>
    </source>
</evidence>
<dbReference type="EMBL" id="MU865931">
    <property type="protein sequence ID" value="KAK4450764.1"/>
    <property type="molecule type" value="Genomic_DNA"/>
</dbReference>
<feature type="compositionally biased region" description="Pro residues" evidence="5">
    <location>
        <begin position="318"/>
        <end position="328"/>
    </location>
</feature>
<feature type="compositionally biased region" description="Pro residues" evidence="5">
    <location>
        <begin position="279"/>
        <end position="304"/>
    </location>
</feature>
<keyword evidence="3 6" id="KW-1133">Transmembrane helix</keyword>
<feature type="compositionally biased region" description="Low complexity" evidence="5">
    <location>
        <begin position="112"/>
        <end position="153"/>
    </location>
</feature>
<evidence type="ECO:0000256" key="5">
    <source>
        <dbReference type="SAM" id="MobiDB-lite"/>
    </source>
</evidence>
<dbReference type="GO" id="GO:0016020">
    <property type="term" value="C:membrane"/>
    <property type="evidence" value="ECO:0007669"/>
    <property type="project" value="UniProtKB-SubCell"/>
</dbReference>
<organism evidence="8 9">
    <name type="scientific">Podospora aff. communis PSN243</name>
    <dbReference type="NCBI Taxonomy" id="3040156"/>
    <lineage>
        <taxon>Eukaryota</taxon>
        <taxon>Fungi</taxon>
        <taxon>Dikarya</taxon>
        <taxon>Ascomycota</taxon>
        <taxon>Pezizomycotina</taxon>
        <taxon>Sordariomycetes</taxon>
        <taxon>Sordariomycetidae</taxon>
        <taxon>Sordariales</taxon>
        <taxon>Podosporaceae</taxon>
        <taxon>Podospora</taxon>
    </lineage>
</organism>
<feature type="chain" id="PRO_5043978868" description="Extracellular membrane protein CFEM domain-containing protein" evidence="7">
    <location>
        <begin position="22"/>
        <end position="386"/>
    </location>
</feature>
<gene>
    <name evidence="8" type="ORF">QBC34DRAFT_64913</name>
</gene>
<dbReference type="InterPro" id="IPR051694">
    <property type="entry name" value="Immunoregulatory_rcpt-like"/>
</dbReference>
<proteinExistence type="predicted"/>
<dbReference type="PANTHER" id="PTHR15549">
    <property type="entry name" value="PAIRED IMMUNOGLOBULIN-LIKE TYPE 2 RECEPTOR"/>
    <property type="match status" value="1"/>
</dbReference>
<feature type="compositionally biased region" description="Polar residues" evidence="5">
    <location>
        <begin position="154"/>
        <end position="168"/>
    </location>
</feature>
<keyword evidence="9" id="KW-1185">Reference proteome</keyword>
<dbReference type="Proteomes" id="UP001321760">
    <property type="component" value="Unassembled WGS sequence"/>
</dbReference>
<reference evidence="8" key="2">
    <citation type="submission" date="2023-05" db="EMBL/GenBank/DDBJ databases">
        <authorList>
            <consortium name="Lawrence Berkeley National Laboratory"/>
            <person name="Steindorff A."/>
            <person name="Hensen N."/>
            <person name="Bonometti L."/>
            <person name="Westerberg I."/>
            <person name="Brannstrom I.O."/>
            <person name="Guillou S."/>
            <person name="Cros-Aarteil S."/>
            <person name="Calhoun S."/>
            <person name="Haridas S."/>
            <person name="Kuo A."/>
            <person name="Mondo S."/>
            <person name="Pangilinan J."/>
            <person name="Riley R."/>
            <person name="Labutti K."/>
            <person name="Andreopoulos B."/>
            <person name="Lipzen A."/>
            <person name="Chen C."/>
            <person name="Yanf M."/>
            <person name="Daum C."/>
            <person name="Ng V."/>
            <person name="Clum A."/>
            <person name="Ohm R."/>
            <person name="Martin F."/>
            <person name="Silar P."/>
            <person name="Natvig D."/>
            <person name="Lalanne C."/>
            <person name="Gautier V."/>
            <person name="Ament-Velasquez S.L."/>
            <person name="Kruys A."/>
            <person name="Hutchinson M.I."/>
            <person name="Powell A.J."/>
            <person name="Barry K."/>
            <person name="Miller A.N."/>
            <person name="Grigoriev I.V."/>
            <person name="Debuchy R."/>
            <person name="Gladieux P."/>
            <person name="Thoren M.H."/>
            <person name="Johannesson H."/>
        </authorList>
    </citation>
    <scope>NUCLEOTIDE SEQUENCE</scope>
    <source>
        <strain evidence="8">PSN243</strain>
    </source>
</reference>
<feature type="region of interest" description="Disordered" evidence="5">
    <location>
        <begin position="112"/>
        <end position="168"/>
    </location>
</feature>
<evidence type="ECO:0000256" key="3">
    <source>
        <dbReference type="ARBA" id="ARBA00022989"/>
    </source>
</evidence>
<dbReference type="PANTHER" id="PTHR15549:SF30">
    <property type="entry name" value="MID2 DOMAIN-CONTAINING PROTEIN"/>
    <property type="match status" value="1"/>
</dbReference>
<protein>
    <recommendedName>
        <fullName evidence="10">Extracellular membrane protein CFEM domain-containing protein</fullName>
    </recommendedName>
</protein>
<evidence type="ECO:0008006" key="10">
    <source>
        <dbReference type="Google" id="ProtNLM"/>
    </source>
</evidence>
<keyword evidence="7" id="KW-0732">Signal</keyword>
<keyword evidence="2 6" id="KW-0812">Transmembrane</keyword>
<feature type="region of interest" description="Disordered" evidence="5">
    <location>
        <begin position="276"/>
        <end position="386"/>
    </location>
</feature>
<evidence type="ECO:0000256" key="6">
    <source>
        <dbReference type="SAM" id="Phobius"/>
    </source>
</evidence>
<comment type="subcellular location">
    <subcellularLocation>
        <location evidence="1">Membrane</location>
        <topology evidence="1">Single-pass membrane protein</topology>
    </subcellularLocation>
</comment>
<sequence>MRCLPASLLALLAASVTGVVAVVDFSFYPTVAQDCMYKASNSSKCSDSSVTETNKCLCSNGGNFVTNTAKCLGTAKNVKSSDIQTVYNTMKQACSDSKTPLSVSEKAFLDAAKPSTTTSKTTTRASTTSSMSSTSTSTSTGTTTEAAPTPTGSKDPQNSEPEQESTGLSNGAKIGIIAGGSVAGIAVLAAVAILLLRRKRRKDGEESHPMLSQNHNYPTPGETVVVGHMHDMGRHSGAAWSDDAKWRPAGSPDPRNSTFNWETPYDPTGSPPIKQGFATPPPHQQGFPTPPPLRQGFPTPPPPLQQGFTAQQYKAYQPPLPSPQPVPAQPQVFELGSSQLPAEAPGSTIPVSTTAVEMEGTPAPPHGSDPRPQHGYQSQFGGGGYR</sequence>
<feature type="transmembrane region" description="Helical" evidence="6">
    <location>
        <begin position="174"/>
        <end position="196"/>
    </location>
</feature>
<dbReference type="CDD" id="cd12087">
    <property type="entry name" value="TM_EGFR-like"/>
    <property type="match status" value="1"/>
</dbReference>
<reference evidence="8" key="1">
    <citation type="journal article" date="2023" name="Mol. Phylogenet. Evol.">
        <title>Genome-scale phylogeny and comparative genomics of the fungal order Sordariales.</title>
        <authorList>
            <person name="Hensen N."/>
            <person name="Bonometti L."/>
            <person name="Westerberg I."/>
            <person name="Brannstrom I.O."/>
            <person name="Guillou S."/>
            <person name="Cros-Aarteil S."/>
            <person name="Calhoun S."/>
            <person name="Haridas S."/>
            <person name="Kuo A."/>
            <person name="Mondo S."/>
            <person name="Pangilinan J."/>
            <person name="Riley R."/>
            <person name="LaButti K."/>
            <person name="Andreopoulos B."/>
            <person name="Lipzen A."/>
            <person name="Chen C."/>
            <person name="Yan M."/>
            <person name="Daum C."/>
            <person name="Ng V."/>
            <person name="Clum A."/>
            <person name="Steindorff A."/>
            <person name="Ohm R.A."/>
            <person name="Martin F."/>
            <person name="Silar P."/>
            <person name="Natvig D.O."/>
            <person name="Lalanne C."/>
            <person name="Gautier V."/>
            <person name="Ament-Velasquez S.L."/>
            <person name="Kruys A."/>
            <person name="Hutchinson M.I."/>
            <person name="Powell A.J."/>
            <person name="Barry K."/>
            <person name="Miller A.N."/>
            <person name="Grigoriev I.V."/>
            <person name="Debuchy R."/>
            <person name="Gladieux P."/>
            <person name="Hiltunen Thoren M."/>
            <person name="Johannesson H."/>
        </authorList>
    </citation>
    <scope>NUCLEOTIDE SEQUENCE</scope>
    <source>
        <strain evidence="8">PSN243</strain>
    </source>
</reference>
<keyword evidence="4 6" id="KW-0472">Membrane</keyword>
<evidence type="ECO:0000256" key="2">
    <source>
        <dbReference type="ARBA" id="ARBA00022692"/>
    </source>
</evidence>
<dbReference type="AlphaFoldDB" id="A0AAV9GRT8"/>
<evidence type="ECO:0000313" key="9">
    <source>
        <dbReference type="Proteomes" id="UP001321760"/>
    </source>
</evidence>
<dbReference type="GO" id="GO:0071944">
    <property type="term" value="C:cell periphery"/>
    <property type="evidence" value="ECO:0007669"/>
    <property type="project" value="UniProtKB-ARBA"/>
</dbReference>